<name>A0A2P6NHQ4_9EUKA</name>
<dbReference type="AlphaFoldDB" id="A0A2P6NHQ4"/>
<protein>
    <submittedName>
        <fullName evidence="1">Uncharacterized protein</fullName>
    </submittedName>
</protein>
<dbReference type="InParanoid" id="A0A2P6NHQ4"/>
<accession>A0A2P6NHQ4</accession>
<evidence type="ECO:0000313" key="2">
    <source>
        <dbReference type="Proteomes" id="UP000241769"/>
    </source>
</evidence>
<organism evidence="1 2">
    <name type="scientific">Planoprotostelium fungivorum</name>
    <dbReference type="NCBI Taxonomy" id="1890364"/>
    <lineage>
        <taxon>Eukaryota</taxon>
        <taxon>Amoebozoa</taxon>
        <taxon>Evosea</taxon>
        <taxon>Variosea</taxon>
        <taxon>Cavosteliida</taxon>
        <taxon>Cavosteliaceae</taxon>
        <taxon>Planoprotostelium</taxon>
    </lineage>
</organism>
<proteinExistence type="predicted"/>
<reference evidence="1 2" key="1">
    <citation type="journal article" date="2018" name="Genome Biol. Evol.">
        <title>Multiple Roots of Fruiting Body Formation in Amoebozoa.</title>
        <authorList>
            <person name="Hillmann F."/>
            <person name="Forbes G."/>
            <person name="Novohradska S."/>
            <person name="Ferling I."/>
            <person name="Riege K."/>
            <person name="Groth M."/>
            <person name="Westermann M."/>
            <person name="Marz M."/>
            <person name="Spaller T."/>
            <person name="Winckler T."/>
            <person name="Schaap P."/>
            <person name="Glockner G."/>
        </authorList>
    </citation>
    <scope>NUCLEOTIDE SEQUENCE [LARGE SCALE GENOMIC DNA]</scope>
    <source>
        <strain evidence="1 2">Jena</strain>
    </source>
</reference>
<dbReference type="Proteomes" id="UP000241769">
    <property type="component" value="Unassembled WGS sequence"/>
</dbReference>
<gene>
    <name evidence="1" type="ORF">PROFUN_04343</name>
</gene>
<keyword evidence="2" id="KW-1185">Reference proteome</keyword>
<dbReference type="EMBL" id="MDYQ01000081">
    <property type="protein sequence ID" value="PRP83469.1"/>
    <property type="molecule type" value="Genomic_DNA"/>
</dbReference>
<evidence type="ECO:0000313" key="1">
    <source>
        <dbReference type="EMBL" id="PRP83469.1"/>
    </source>
</evidence>
<comment type="caution">
    <text evidence="1">The sequence shown here is derived from an EMBL/GenBank/DDBJ whole genome shotgun (WGS) entry which is preliminary data.</text>
</comment>
<sequence>MIPKSSNLISDSKVTLGNPSTANLNRLIDLSWRFIPDLNPRAFGPDTQTGGWASNSAIKVPRLYEPRKARRIDMGGLFVDVESFVKGLKMRFRSQSSASA</sequence>